<feature type="binding site" evidence="15">
    <location>
        <position position="457"/>
    </location>
    <ligand>
        <name>Zn(2+)</name>
        <dbReference type="ChEBI" id="CHEBI:29105"/>
        <label>2</label>
    </ligand>
</feature>
<keyword evidence="19" id="KW-1185">Reference proteome</keyword>
<keyword evidence="8" id="KW-0378">Hydrolase</keyword>
<dbReference type="OrthoDB" id="5818554at2759"/>
<dbReference type="FunFam" id="3.40.720.10:FF:000008">
    <property type="entry name" value="Alkaline phosphatase"/>
    <property type="match status" value="1"/>
</dbReference>
<organism evidence="18 19">
    <name type="scientific">Pocillopora damicornis</name>
    <name type="common">Cauliflower coral</name>
    <name type="synonym">Millepora damicornis</name>
    <dbReference type="NCBI Taxonomy" id="46731"/>
    <lineage>
        <taxon>Eukaryota</taxon>
        <taxon>Metazoa</taxon>
        <taxon>Cnidaria</taxon>
        <taxon>Anthozoa</taxon>
        <taxon>Hexacorallia</taxon>
        <taxon>Scleractinia</taxon>
        <taxon>Astrocoeniina</taxon>
        <taxon>Pocilloporidae</taxon>
        <taxon>Pocillopora</taxon>
    </lineage>
</organism>
<dbReference type="PANTHER" id="PTHR11596:SF5">
    <property type="entry name" value="ALKALINE PHOSPHATASE"/>
    <property type="match status" value="1"/>
</dbReference>
<feature type="binding site" evidence="15">
    <location>
        <position position="138"/>
    </location>
    <ligand>
        <name>Zn(2+)</name>
        <dbReference type="ChEBI" id="CHEBI:29105"/>
        <label>2</label>
    </ligand>
</feature>
<keyword evidence="10 15" id="KW-0460">Magnesium</keyword>
<dbReference type="EC" id="3.1.3.1" evidence="3"/>
<evidence type="ECO:0000256" key="17">
    <source>
        <dbReference type="SAM" id="Phobius"/>
    </source>
</evidence>
<dbReference type="SMART" id="SM00098">
    <property type="entry name" value="alkPPc"/>
    <property type="match status" value="2"/>
</dbReference>
<feature type="binding site" evidence="15">
    <location>
        <position position="536"/>
    </location>
    <ligand>
        <name>Zn(2+)</name>
        <dbReference type="ChEBI" id="CHEBI:29105"/>
        <label>2</label>
    </ligand>
</feature>
<dbReference type="PANTHER" id="PTHR11596">
    <property type="entry name" value="ALKALINE PHOSPHATASE"/>
    <property type="match status" value="1"/>
</dbReference>
<evidence type="ECO:0000256" key="10">
    <source>
        <dbReference type="ARBA" id="ARBA00022842"/>
    </source>
</evidence>
<comment type="similarity">
    <text evidence="2 16">Belongs to the alkaline phosphatase family.</text>
</comment>
<dbReference type="AlphaFoldDB" id="A0A3M6U4Z6"/>
<evidence type="ECO:0000313" key="19">
    <source>
        <dbReference type="Proteomes" id="UP000275408"/>
    </source>
</evidence>
<dbReference type="Gene3D" id="3.40.720.10">
    <property type="entry name" value="Alkaline Phosphatase, subunit A"/>
    <property type="match status" value="3"/>
</dbReference>
<comment type="caution">
    <text evidence="18">The sequence shown here is derived from an EMBL/GenBank/DDBJ whole genome shotgun (WGS) entry which is preliminary data.</text>
</comment>
<dbReference type="EMBL" id="RCHS01002239">
    <property type="protein sequence ID" value="RMX48740.1"/>
    <property type="molecule type" value="Genomic_DNA"/>
</dbReference>
<feature type="transmembrane region" description="Helical" evidence="17">
    <location>
        <begin position="1093"/>
        <end position="1114"/>
    </location>
</feature>
<keyword evidence="13" id="KW-0449">Lipoprotein</keyword>
<dbReference type="GO" id="GO:0004035">
    <property type="term" value="F:alkaline phosphatase activity"/>
    <property type="evidence" value="ECO:0007669"/>
    <property type="project" value="UniProtKB-EC"/>
</dbReference>
<comment type="cofactor">
    <cofactor evidence="15">
        <name>Mg(2+)</name>
        <dbReference type="ChEBI" id="CHEBI:18420"/>
    </cofactor>
    <text evidence="15">Binds 1 Mg(2+) ion.</text>
</comment>
<keyword evidence="4" id="KW-1003">Cell membrane</keyword>
<keyword evidence="11 17" id="KW-0472">Membrane</keyword>
<protein>
    <recommendedName>
        <fullName evidence="3">alkaline phosphatase</fullName>
        <ecNumber evidence="3">3.1.3.1</ecNumber>
    </recommendedName>
</protein>
<evidence type="ECO:0000256" key="7">
    <source>
        <dbReference type="ARBA" id="ARBA00022723"/>
    </source>
</evidence>
<evidence type="ECO:0000256" key="1">
    <source>
        <dbReference type="ARBA" id="ARBA00004609"/>
    </source>
</evidence>
<keyword evidence="17" id="KW-1133">Transmembrane helix</keyword>
<evidence type="ECO:0000256" key="8">
    <source>
        <dbReference type="ARBA" id="ARBA00022801"/>
    </source>
</evidence>
<sequence>MPFPVRLSGSNINKAYCATLGYLRSARAIHFPASPTRVDEIFNLLLVLFPLLIKKGALNGTACTFILCQVLNQVLLQLKKNMLRLHLILCFILVVVGNISKNQDNNKWYKDGMKLIQDNLRVKPNTNTAKNAILFMGDGMGITTVTSSRILDGQLKGKTGEENVLSWEEFPWTALVKTYAVDQQGPDSASSATAFLSGVKTDQGVVGMDENVEWGRCASAKKEREVISILSLAELAGMSTGLVTTTRITHASPASAYAHSVDRRWESDADKKAKAYDDATSCKDIALQLAEYPYGNGIDVIFGGGRRELMHKNQTDPEYLDEKGERLDGRDLIQEWLQKHPKSHYVWNKSGFDKIDVEKTNRLMGLFEYSNMNYEVDRANDSAGEPSIAEMTEKAIKILQKNPKGYFLFVEGGRIDHGHHDGKAVRALHDAVALNKAVSKAMEMINKDETLVTVTADHSHVFTVGGYPKRGNPIFGTVRFLTEELAVDVDNKTFTTLGYANGPGGLNGPRADLRGVNTAHKDFLQQATVRKSYETHGVEDVGVYADGPGAYLFHGVVEQQYLFHVMDHALCLSSGKQKSCDKHIKRGGQVKNNDACFVSPFSMHPLLIQHTPISAMKFGGVILAIYIAAVVNANDILTNQDNNQWYKDGLKLVQDNLKVKSNTNTAKNAILFVGDGMGYTTITATRILDGQMKGHSGEENVLSWETFPWSGQAKTYNVDTQGADSAASATAFMNGIKTLDNVLAMDERVKRGYCSTWKADRRVISLLSLAEMAGMSTGIVTTTRVTHATPASAFAHSVDRDWESDSEKEETAKDDATSCKDIALQLIEYAYGDGIEVIFGGGRREFMHKNQTDPEYPGKKGRRHDGRDLIQEWVKKHPNSQYVWNQTGFDNIDVNKVKHVIGGRIDHGHHANWAVKAINDGVAMDKAVIKAKGLINKEETLITVTADHSHVFTIGAYPQRGNPMFTLVNETGGHLAVGSDNKTYTSLGYTNGPGGLTGARPDLRGVDTTDKVYRTQATVRKSSETHGVEDVGVYADGPGAYLFHGVFEQQYVFHVMDHALCLSNSKQESCAKHVARGGKVPVTTSKPSVKSGGYSFCVSSFNSLIILASWIILLF</sequence>
<evidence type="ECO:0000256" key="12">
    <source>
        <dbReference type="ARBA" id="ARBA00023180"/>
    </source>
</evidence>
<feature type="binding site" evidence="15">
    <location>
        <position position="138"/>
    </location>
    <ligand>
        <name>Mg(2+)</name>
        <dbReference type="ChEBI" id="CHEBI:18420"/>
    </ligand>
</feature>
<comment type="cofactor">
    <cofactor evidence="15">
        <name>Zn(2+)</name>
        <dbReference type="ChEBI" id="CHEBI:29105"/>
    </cofactor>
    <text evidence="15">Binds 2 Zn(2+) ions.</text>
</comment>
<comment type="subcellular location">
    <subcellularLocation>
        <location evidence="1">Cell membrane</location>
        <topology evidence="1">Lipid-anchor</topology>
        <topology evidence="1">GPI-anchor</topology>
    </subcellularLocation>
</comment>
<dbReference type="Proteomes" id="UP000275408">
    <property type="component" value="Unassembled WGS sequence"/>
</dbReference>
<accession>A0A3M6U4Z6</accession>
<dbReference type="GO" id="GO:0098552">
    <property type="term" value="C:side of membrane"/>
    <property type="evidence" value="ECO:0007669"/>
    <property type="project" value="UniProtKB-KW"/>
</dbReference>
<evidence type="ECO:0000256" key="9">
    <source>
        <dbReference type="ARBA" id="ARBA00022833"/>
    </source>
</evidence>
<evidence type="ECO:0000256" key="4">
    <source>
        <dbReference type="ARBA" id="ARBA00022475"/>
    </source>
</evidence>
<feature type="binding site" evidence="15">
    <location>
        <position position="411"/>
    </location>
    <ligand>
        <name>Mg(2+)</name>
        <dbReference type="ChEBI" id="CHEBI:18420"/>
    </ligand>
</feature>
<feature type="binding site" evidence="15">
    <location>
        <position position="252"/>
    </location>
    <ligand>
        <name>Mg(2+)</name>
        <dbReference type="ChEBI" id="CHEBI:18420"/>
    </ligand>
</feature>
<dbReference type="GO" id="GO:0005886">
    <property type="term" value="C:plasma membrane"/>
    <property type="evidence" value="ECO:0007669"/>
    <property type="project" value="UniProtKB-SubCell"/>
</dbReference>
<dbReference type="GO" id="GO:0046872">
    <property type="term" value="F:metal ion binding"/>
    <property type="evidence" value="ECO:0007669"/>
    <property type="project" value="UniProtKB-KW"/>
</dbReference>
<feature type="binding site" evidence="15">
    <location>
        <position position="458"/>
    </location>
    <ligand>
        <name>Zn(2+)</name>
        <dbReference type="ChEBI" id="CHEBI:29105"/>
        <label>2</label>
    </ligand>
</feature>
<dbReference type="Pfam" id="PF00245">
    <property type="entry name" value="Alk_phosphatase"/>
    <property type="match status" value="2"/>
</dbReference>
<dbReference type="InterPro" id="IPR017850">
    <property type="entry name" value="Alkaline_phosphatase_core_sf"/>
</dbReference>
<dbReference type="CDD" id="cd16012">
    <property type="entry name" value="ALP"/>
    <property type="match status" value="2"/>
</dbReference>
<dbReference type="InterPro" id="IPR001952">
    <property type="entry name" value="Alkaline_phosphatase"/>
</dbReference>
<evidence type="ECO:0000256" key="16">
    <source>
        <dbReference type="RuleBase" id="RU003946"/>
    </source>
</evidence>
<feature type="binding site" evidence="15">
    <location>
        <position position="250"/>
    </location>
    <ligand>
        <name>Mg(2+)</name>
        <dbReference type="ChEBI" id="CHEBI:18420"/>
    </ligand>
</feature>
<feature type="active site" description="Phosphoserine intermediate" evidence="14">
    <location>
        <position position="188"/>
    </location>
</feature>
<name>A0A3M6U4Z6_POCDA</name>
<evidence type="ECO:0000256" key="5">
    <source>
        <dbReference type="ARBA" id="ARBA00022553"/>
    </source>
</evidence>
<dbReference type="PRINTS" id="PR00113">
    <property type="entry name" value="ALKPHPHTASE"/>
</dbReference>
<proteinExistence type="inferred from homology"/>
<keyword evidence="7 15" id="KW-0479">Metal-binding</keyword>
<keyword evidence="5" id="KW-0597">Phosphoprotein</keyword>
<dbReference type="STRING" id="46731.A0A3M6U4Z6"/>
<evidence type="ECO:0000256" key="14">
    <source>
        <dbReference type="PIRSR" id="PIRSR601952-1"/>
    </source>
</evidence>
<keyword evidence="6" id="KW-0336">GPI-anchor</keyword>
<evidence type="ECO:0000256" key="11">
    <source>
        <dbReference type="ARBA" id="ARBA00023136"/>
    </source>
</evidence>
<reference evidence="18 19" key="1">
    <citation type="journal article" date="2018" name="Sci. Rep.">
        <title>Comparative analysis of the Pocillopora damicornis genome highlights role of immune system in coral evolution.</title>
        <authorList>
            <person name="Cunning R."/>
            <person name="Bay R.A."/>
            <person name="Gillette P."/>
            <person name="Baker A.C."/>
            <person name="Traylor-Knowles N."/>
        </authorList>
    </citation>
    <scope>NUCLEOTIDE SEQUENCE [LARGE SCALE GENOMIC DNA]</scope>
    <source>
        <strain evidence="18">RSMAS</strain>
        <tissue evidence="18">Whole animal</tissue>
    </source>
</reference>
<dbReference type="SUPFAM" id="SSF53649">
    <property type="entry name" value="Alkaline phosphatase-like"/>
    <property type="match status" value="2"/>
</dbReference>
<gene>
    <name evidence="18" type="ORF">pdam_00001528</name>
</gene>
<evidence type="ECO:0000256" key="2">
    <source>
        <dbReference type="ARBA" id="ARBA00005984"/>
    </source>
</evidence>
<evidence type="ECO:0000256" key="13">
    <source>
        <dbReference type="ARBA" id="ARBA00023288"/>
    </source>
</evidence>
<evidence type="ECO:0000256" key="3">
    <source>
        <dbReference type="ARBA" id="ARBA00012647"/>
    </source>
</evidence>
<keyword evidence="17" id="KW-0812">Transmembrane</keyword>
<evidence type="ECO:0000256" key="6">
    <source>
        <dbReference type="ARBA" id="ARBA00022622"/>
    </source>
</evidence>
<feature type="binding site" evidence="15">
    <location>
        <position position="416"/>
    </location>
    <ligand>
        <name>Zn(2+)</name>
        <dbReference type="ChEBI" id="CHEBI:29105"/>
        <label>2</label>
    </ligand>
</feature>
<evidence type="ECO:0000256" key="15">
    <source>
        <dbReference type="PIRSR" id="PIRSR601952-2"/>
    </source>
</evidence>
<evidence type="ECO:0000313" key="18">
    <source>
        <dbReference type="EMBL" id="RMX48740.1"/>
    </source>
</evidence>
<keyword evidence="9 15" id="KW-0862">Zinc</keyword>
<keyword evidence="12" id="KW-0325">Glycoprotein</keyword>
<feature type="binding site" evidence="15">
    <location>
        <position position="420"/>
    </location>
    <ligand>
        <name>Zn(2+)</name>
        <dbReference type="ChEBI" id="CHEBI:29105"/>
        <label>2</label>
    </ligand>
</feature>